<dbReference type="GO" id="GO:0015074">
    <property type="term" value="P:DNA integration"/>
    <property type="evidence" value="ECO:0007669"/>
    <property type="project" value="UniProtKB-KW"/>
</dbReference>
<evidence type="ECO:0000256" key="5">
    <source>
        <dbReference type="ARBA" id="ARBA00022842"/>
    </source>
</evidence>
<dbReference type="EMBL" id="PCRX01000014">
    <property type="protein sequence ID" value="PIP29126.1"/>
    <property type="molecule type" value="Genomic_DNA"/>
</dbReference>
<evidence type="ECO:0000313" key="10">
    <source>
        <dbReference type="Proteomes" id="UP000231235"/>
    </source>
</evidence>
<name>A0A2G9Z7J1_9BACT</name>
<keyword evidence="4" id="KW-0378">Hydrolase</keyword>
<dbReference type="Proteomes" id="UP000231235">
    <property type="component" value="Unassembled WGS sequence"/>
</dbReference>
<keyword evidence="6" id="KW-0229">DNA integration</keyword>
<reference evidence="9 10" key="1">
    <citation type="submission" date="2017-09" db="EMBL/GenBank/DDBJ databases">
        <title>Depth-based differentiation of microbial function through sediment-hosted aquifers and enrichment of novel symbionts in the deep terrestrial subsurface.</title>
        <authorList>
            <person name="Probst A.J."/>
            <person name="Ladd B."/>
            <person name="Jarett J.K."/>
            <person name="Geller-Mcgrath D.E."/>
            <person name="Sieber C.M."/>
            <person name="Emerson J.B."/>
            <person name="Anantharaman K."/>
            <person name="Thomas B.C."/>
            <person name="Malmstrom R."/>
            <person name="Stieglmeier M."/>
            <person name="Klingl A."/>
            <person name="Woyke T."/>
            <person name="Ryan C.M."/>
            <person name="Banfield J.F."/>
        </authorList>
    </citation>
    <scope>NUCLEOTIDE SEQUENCE [LARGE SCALE GENOMIC DNA]</scope>
    <source>
        <strain evidence="9">CG23_combo_of_CG06-09_8_20_14_all_39_39</strain>
    </source>
</reference>
<dbReference type="PANTHER" id="PTHR42648">
    <property type="entry name" value="TRANSPOSASE, PUTATIVE-RELATED"/>
    <property type="match status" value="1"/>
</dbReference>
<comment type="caution">
    <text evidence="9">The sequence shown here is derived from an EMBL/GenBank/DDBJ whole genome shotgun (WGS) entry which is preliminary data.</text>
</comment>
<dbReference type="PROSITE" id="PS50994">
    <property type="entry name" value="INTEGRASE"/>
    <property type="match status" value="1"/>
</dbReference>
<dbReference type="GO" id="GO:0006310">
    <property type="term" value="P:DNA recombination"/>
    <property type="evidence" value="ECO:0007669"/>
    <property type="project" value="UniProtKB-KW"/>
</dbReference>
<evidence type="ECO:0000256" key="4">
    <source>
        <dbReference type="ARBA" id="ARBA00022801"/>
    </source>
</evidence>
<keyword evidence="1" id="KW-0540">Nuclease</keyword>
<evidence type="ECO:0000256" key="2">
    <source>
        <dbReference type="ARBA" id="ARBA00022723"/>
    </source>
</evidence>
<dbReference type="GO" id="GO:0003676">
    <property type="term" value="F:nucleic acid binding"/>
    <property type="evidence" value="ECO:0007669"/>
    <property type="project" value="InterPro"/>
</dbReference>
<dbReference type="PANTHER" id="PTHR42648:SF11">
    <property type="entry name" value="TRANSPOSON TY4-P GAG-POL POLYPROTEIN"/>
    <property type="match status" value="1"/>
</dbReference>
<gene>
    <name evidence="9" type="ORF">COX28_00770</name>
</gene>
<accession>A0A2G9Z7J1</accession>
<dbReference type="InterPro" id="IPR039537">
    <property type="entry name" value="Retrotran_Ty1/copia-like"/>
</dbReference>
<keyword evidence="5" id="KW-0460">Magnesium</keyword>
<keyword evidence="2" id="KW-0479">Metal-binding</keyword>
<feature type="domain" description="Integrase catalytic" evidence="8">
    <location>
        <begin position="93"/>
        <end position="263"/>
    </location>
</feature>
<protein>
    <submittedName>
        <fullName evidence="9">IS481 family transposase</fullName>
    </submittedName>
</protein>
<evidence type="ECO:0000256" key="1">
    <source>
        <dbReference type="ARBA" id="ARBA00022722"/>
    </source>
</evidence>
<dbReference type="GO" id="GO:0046872">
    <property type="term" value="F:metal ion binding"/>
    <property type="evidence" value="ECO:0007669"/>
    <property type="project" value="UniProtKB-KW"/>
</dbReference>
<evidence type="ECO:0000259" key="8">
    <source>
        <dbReference type="PROSITE" id="PS50994"/>
    </source>
</evidence>
<evidence type="ECO:0000313" key="9">
    <source>
        <dbReference type="EMBL" id="PIP29126.1"/>
    </source>
</evidence>
<dbReference type="GO" id="GO:0004519">
    <property type="term" value="F:endonuclease activity"/>
    <property type="evidence" value="ECO:0007669"/>
    <property type="project" value="UniProtKB-KW"/>
</dbReference>
<dbReference type="InterPro" id="IPR001584">
    <property type="entry name" value="Integrase_cat-core"/>
</dbReference>
<evidence type="ECO:0000256" key="6">
    <source>
        <dbReference type="ARBA" id="ARBA00022908"/>
    </source>
</evidence>
<dbReference type="InterPro" id="IPR012337">
    <property type="entry name" value="RNaseH-like_sf"/>
</dbReference>
<sequence>MTIHKRARLTPIQRQEMFDKYFNKGVRICDLQRQYSVSRPTIYHALERGRQKDFSVHKSINKRYRCIEYGLKRLAKVEAELEKKLRAQAKRYNKDYPGEMVHSDHTRLPLLKEETPFAKPEYLFVAIDDFSRELYAAIMPDKTQYSAANFLKQFLEECPYTIETWYTDNGTEYKGNPKVHVFMQLCQENKIEQRFTRVKTPRTNGKAERVIRTLMDMWHRKTIFKSSVHRKQELIRFVNYYNTVKPHKGINNMTPMEKLINYFYPKEL</sequence>
<organism evidence="9 10">
    <name type="scientific">Candidatus Kuenenbacteria bacterium CG23_combo_of_CG06-09_8_20_14_all_39_39</name>
    <dbReference type="NCBI Taxonomy" id="1974623"/>
    <lineage>
        <taxon>Bacteria</taxon>
        <taxon>Candidatus Kueneniibacteriota</taxon>
    </lineage>
</organism>
<dbReference type="Gene3D" id="3.30.420.10">
    <property type="entry name" value="Ribonuclease H-like superfamily/Ribonuclease H"/>
    <property type="match status" value="1"/>
</dbReference>
<dbReference type="GO" id="GO:0016787">
    <property type="term" value="F:hydrolase activity"/>
    <property type="evidence" value="ECO:0007669"/>
    <property type="project" value="UniProtKB-KW"/>
</dbReference>
<dbReference type="Pfam" id="PF13683">
    <property type="entry name" value="rve_3"/>
    <property type="match status" value="1"/>
</dbReference>
<evidence type="ECO:0000256" key="7">
    <source>
        <dbReference type="ARBA" id="ARBA00023172"/>
    </source>
</evidence>
<dbReference type="InterPro" id="IPR036397">
    <property type="entry name" value="RNaseH_sf"/>
</dbReference>
<dbReference type="AlphaFoldDB" id="A0A2G9Z7J1"/>
<proteinExistence type="predicted"/>
<keyword evidence="7" id="KW-0233">DNA recombination</keyword>
<dbReference type="SUPFAM" id="SSF53098">
    <property type="entry name" value="Ribonuclease H-like"/>
    <property type="match status" value="1"/>
</dbReference>
<evidence type="ECO:0000256" key="3">
    <source>
        <dbReference type="ARBA" id="ARBA00022759"/>
    </source>
</evidence>
<keyword evidence="3" id="KW-0255">Endonuclease</keyword>